<dbReference type="CDD" id="cd16713">
    <property type="entry name" value="RING-HC_BIRC2_3_7"/>
    <property type="match status" value="1"/>
</dbReference>
<evidence type="ECO:0000313" key="10">
    <source>
        <dbReference type="Proteomes" id="UP000005408"/>
    </source>
</evidence>
<keyword evidence="3" id="KW-0479">Metal-binding</keyword>
<organism evidence="9 10">
    <name type="scientific">Magallana gigas</name>
    <name type="common">Pacific oyster</name>
    <name type="synonym">Crassostrea gigas</name>
    <dbReference type="NCBI Taxonomy" id="29159"/>
    <lineage>
        <taxon>Eukaryota</taxon>
        <taxon>Metazoa</taxon>
        <taxon>Spiralia</taxon>
        <taxon>Lophotrochozoa</taxon>
        <taxon>Mollusca</taxon>
        <taxon>Bivalvia</taxon>
        <taxon>Autobranchia</taxon>
        <taxon>Pteriomorphia</taxon>
        <taxon>Ostreida</taxon>
        <taxon>Ostreoidea</taxon>
        <taxon>Ostreidae</taxon>
        <taxon>Magallana</taxon>
    </lineage>
</organism>
<dbReference type="PROSITE" id="PS50089">
    <property type="entry name" value="ZF_RING_2"/>
    <property type="match status" value="1"/>
</dbReference>
<evidence type="ECO:0000256" key="2">
    <source>
        <dbReference type="ARBA" id="ARBA00022703"/>
    </source>
</evidence>
<reference evidence="9" key="1">
    <citation type="submission" date="2022-08" db="UniProtKB">
        <authorList>
            <consortium name="EnsemblMetazoa"/>
        </authorList>
    </citation>
    <scope>IDENTIFICATION</scope>
    <source>
        <strain evidence="9">05x7-T-G4-1.051#20</strain>
    </source>
</reference>
<dbReference type="InterPro" id="IPR001841">
    <property type="entry name" value="Znf_RING"/>
</dbReference>
<feature type="compositionally biased region" description="Acidic residues" evidence="7">
    <location>
        <begin position="938"/>
        <end position="951"/>
    </location>
</feature>
<dbReference type="Gene3D" id="1.10.533.10">
    <property type="entry name" value="Death Domain, Fas"/>
    <property type="match status" value="1"/>
</dbReference>
<dbReference type="SMART" id="SM00238">
    <property type="entry name" value="BIR"/>
    <property type="match status" value="2"/>
</dbReference>
<dbReference type="PROSITE" id="PS50143">
    <property type="entry name" value="BIR_REPEAT_2"/>
    <property type="match status" value="2"/>
</dbReference>
<feature type="compositionally biased region" description="Polar residues" evidence="7">
    <location>
        <begin position="1097"/>
        <end position="1151"/>
    </location>
</feature>
<keyword evidence="4 6" id="KW-0863">Zinc-finger</keyword>
<evidence type="ECO:0000259" key="8">
    <source>
        <dbReference type="PROSITE" id="PS50089"/>
    </source>
</evidence>
<accession>A0A8W8JP27</accession>
<feature type="domain" description="RING-type" evidence="8">
    <location>
        <begin position="1457"/>
        <end position="1491"/>
    </location>
</feature>
<evidence type="ECO:0000256" key="3">
    <source>
        <dbReference type="ARBA" id="ARBA00022723"/>
    </source>
</evidence>
<comment type="similarity">
    <text evidence="1">Belongs to the IAP family.</text>
</comment>
<feature type="region of interest" description="Disordered" evidence="7">
    <location>
        <begin position="1357"/>
        <end position="1407"/>
    </location>
</feature>
<dbReference type="SUPFAM" id="SSF57924">
    <property type="entry name" value="Inhibitor of apoptosis (IAP) repeat"/>
    <property type="match status" value="2"/>
</dbReference>
<dbReference type="Pfam" id="PF00653">
    <property type="entry name" value="BIR"/>
    <property type="match status" value="2"/>
</dbReference>
<dbReference type="GO" id="GO:0051726">
    <property type="term" value="P:regulation of cell cycle"/>
    <property type="evidence" value="ECO:0007669"/>
    <property type="project" value="TreeGrafter"/>
</dbReference>
<dbReference type="SMART" id="SM00184">
    <property type="entry name" value="RING"/>
    <property type="match status" value="1"/>
</dbReference>
<dbReference type="GO" id="GO:0005737">
    <property type="term" value="C:cytoplasm"/>
    <property type="evidence" value="ECO:0007669"/>
    <property type="project" value="TreeGrafter"/>
</dbReference>
<feature type="compositionally biased region" description="Basic and acidic residues" evidence="7">
    <location>
        <begin position="1001"/>
        <end position="1015"/>
    </location>
</feature>
<feature type="compositionally biased region" description="Basic residues" evidence="7">
    <location>
        <begin position="962"/>
        <end position="975"/>
    </location>
</feature>
<evidence type="ECO:0000313" key="9">
    <source>
        <dbReference type="EnsemblMetazoa" id="G19626.1:cds"/>
    </source>
</evidence>
<feature type="region of interest" description="Disordered" evidence="7">
    <location>
        <begin position="906"/>
        <end position="1171"/>
    </location>
</feature>
<sequence length="1504" mass="170656">MARPIYDADGHTKNFCILSKAICVVLPKVICWEINRHITQFELEELLRRRLKLKLNEVEEHCNVIEHTTLSSLCNILQFYQNKPNLNNYSVPYDTSIVSPKDVNEILTLIQEMYLFEEKRMIPKREFKKLWRKLKNLCRTFDRRCLPKLMPYRQQCNHIQENFRYEEVHNICNLVKNCWEMEDECLKQDVIQLRCMQEDLAVKRKNRLKRAVTSVFSVFKKRVRIIRCIMQTDLKEENISALCVSASPYTGSNQSFYQAYKNSFCHLSEDAHLYSTSRTLHRSSISSLYSQSDKVNDIPGQYSDLLNDGSSILEMDTTDDEMDYTMEKYVQENTTNRESSRCDLELSDSSRRTVHLVNSQSNGYCAMICDTLATMPAENQKQQETCSESLSNSEKSKGEICHQNETKHSGLLTKEFNQQNSDSQPTTVHMFSYFITRSSLPNTETSSSFLNSSDSSDCSSVQNHPPSIVKEDFIDLNSKCSADYEDKIEASPVAWSSEGLKFGLDNTSTPVLLLQFNIFSESVVCDTGMEVALNRRDQFYVYIIKTCIEEATKNMYFSLIQILHFRQVSPVTFFTQLKTPVLSPITTLVLPYKMDADSLKILHTEKKNRFERLQLALKHILRMLQLSCDVRNQKKFMIQSSASSEEKEDLQLRYCEVTVTPVPCSENQMMPVCRKCYDFETASTFSTEMESFAEDMKNITYQVKHPIKMEKYELRKLLTKRIYSTLYKEKMSKKKFHQTTRQGSLRWLMTLFFQNFTEIEKKDHNDISKIINHYFNLLSFGFQPRLSFPVDQNTPNRLETFFQETLQNEEASETDTLHMEWMRLRTFSSFPSNCKVSTVQLARDGFYYTGQATETQCFCCGQMYRDWDESSNINEIHCRISPECDIANGRSTRNIAIHAQGGAIDFWRNTEGSPPQEIIQQGASGQSDSTEQTSQQAELEEEQDFDQEEESKESTSLSTKPSKSKKRNRKKKKKGSSNEATASATKGGFVITEVPPDAESEDTRSTISSEERNKSADPATSQNTEETAQKAAAVGGLQIEEVQPQSAPLSSFSSASRDIGSSSSSRTTSVSSQSSASQHETPQQSRRKESAVFLGQSAGSGANLSGPSQSKTKPSGSSNSGANTTDLPQSRENTAATPPQSAVSTGSNSQGRAVPPEPSRGGANPPSQTPAERLAQLDPLGINFDKPKYPAYAVYSNRLSSFDGWPSHMAQTPRDMARAGYFYAGYGDYARCFFCGGGLRNWDRSDDPWTEHARWFPRCAFLRNNKGDRYVARIQRIHQEQEAGLEPSFQILAPQERDLDTSLAEALREMGYTNQIIQTAMDQWRRRLRPGRRHPPAMSAAGLLDVIEELDKNTEDRAGVHTEQPLTIPGGNTEDRASASTEQSLTIPGADDNPSVEEPPRLSEENTEDGVIMLQENRTGGLVAQGESRDYRYDQRERQERQILQEEFLGLTETLVCKICCDKDVAAAFLPCGHLVCCLDCAPAMRKCPLCGEVIKGTVKTYFA</sequence>
<dbReference type="GO" id="GO:0031398">
    <property type="term" value="P:positive regulation of protein ubiquitination"/>
    <property type="evidence" value="ECO:0007669"/>
    <property type="project" value="TreeGrafter"/>
</dbReference>
<proteinExistence type="inferred from homology"/>
<feature type="compositionally biased region" description="Polar residues" evidence="7">
    <location>
        <begin position="910"/>
        <end position="934"/>
    </location>
</feature>
<protein>
    <recommendedName>
        <fullName evidence="8">RING-type domain-containing protein</fullName>
    </recommendedName>
</protein>
<evidence type="ECO:0000256" key="4">
    <source>
        <dbReference type="ARBA" id="ARBA00022771"/>
    </source>
</evidence>
<dbReference type="Gene3D" id="1.10.1170.10">
    <property type="entry name" value="Inhibitor Of Apoptosis Protein (2mihbC-IAP-1), Chain A"/>
    <property type="match status" value="3"/>
</dbReference>
<dbReference type="FunFam" id="1.10.1170.10:FF:000002">
    <property type="entry name" value="Baculoviral IAP repeat containing 7"/>
    <property type="match status" value="1"/>
</dbReference>
<dbReference type="PANTHER" id="PTHR10044:SF139">
    <property type="entry name" value="DEATH-ASSOCIATED INHIBITOR OF APOPTOSIS 2"/>
    <property type="match status" value="1"/>
</dbReference>
<evidence type="ECO:0000256" key="5">
    <source>
        <dbReference type="ARBA" id="ARBA00022833"/>
    </source>
</evidence>
<keyword evidence="2" id="KW-0053">Apoptosis</keyword>
<dbReference type="EnsemblMetazoa" id="G19626.1">
    <property type="protein sequence ID" value="G19626.1:cds"/>
    <property type="gene ID" value="G19626"/>
</dbReference>
<dbReference type="GO" id="GO:0005634">
    <property type="term" value="C:nucleus"/>
    <property type="evidence" value="ECO:0007669"/>
    <property type="project" value="TreeGrafter"/>
</dbReference>
<dbReference type="Proteomes" id="UP000005408">
    <property type="component" value="Unassembled WGS sequence"/>
</dbReference>
<dbReference type="GO" id="GO:0043066">
    <property type="term" value="P:negative regulation of apoptotic process"/>
    <property type="evidence" value="ECO:0007669"/>
    <property type="project" value="TreeGrafter"/>
</dbReference>
<keyword evidence="10" id="KW-1185">Reference proteome</keyword>
<dbReference type="GO" id="GO:0043027">
    <property type="term" value="F:cysteine-type endopeptidase inhibitor activity involved in apoptotic process"/>
    <property type="evidence" value="ECO:0007669"/>
    <property type="project" value="TreeGrafter"/>
</dbReference>
<dbReference type="InterPro" id="IPR050784">
    <property type="entry name" value="IAP"/>
</dbReference>
<dbReference type="CDD" id="cd00022">
    <property type="entry name" value="BIR"/>
    <property type="match status" value="2"/>
</dbReference>
<name>A0A8W8JP27_MAGGI</name>
<dbReference type="InterPro" id="IPR001370">
    <property type="entry name" value="BIR_rpt"/>
</dbReference>
<evidence type="ECO:0000256" key="6">
    <source>
        <dbReference type="PROSITE-ProRule" id="PRU00175"/>
    </source>
</evidence>
<dbReference type="PANTHER" id="PTHR10044">
    <property type="entry name" value="INHIBITOR OF APOPTOSIS"/>
    <property type="match status" value="1"/>
</dbReference>
<dbReference type="GO" id="GO:0008270">
    <property type="term" value="F:zinc ion binding"/>
    <property type="evidence" value="ECO:0007669"/>
    <property type="project" value="UniProtKB-KW"/>
</dbReference>
<feature type="compositionally biased region" description="Low complexity" evidence="7">
    <location>
        <begin position="1043"/>
        <end position="1077"/>
    </location>
</feature>
<dbReference type="GO" id="GO:0006915">
    <property type="term" value="P:apoptotic process"/>
    <property type="evidence" value="ECO:0007669"/>
    <property type="project" value="UniProtKB-KW"/>
</dbReference>
<evidence type="ECO:0000256" key="1">
    <source>
        <dbReference type="ARBA" id="ARBA00006672"/>
    </source>
</evidence>
<dbReference type="FunFam" id="1.10.1170.10:FF:000003">
    <property type="entry name" value="E3 ubiquitin-protein ligase XIAP"/>
    <property type="match status" value="1"/>
</dbReference>
<keyword evidence="5" id="KW-0862">Zinc</keyword>
<dbReference type="GO" id="GO:0061630">
    <property type="term" value="F:ubiquitin protein ligase activity"/>
    <property type="evidence" value="ECO:0007669"/>
    <property type="project" value="TreeGrafter"/>
</dbReference>
<dbReference type="InterPro" id="IPR011029">
    <property type="entry name" value="DEATH-like_dom_sf"/>
</dbReference>
<dbReference type="Pfam" id="PF13920">
    <property type="entry name" value="zf-C3HC4_3"/>
    <property type="match status" value="1"/>
</dbReference>
<evidence type="ECO:0000256" key="7">
    <source>
        <dbReference type="SAM" id="MobiDB-lite"/>
    </source>
</evidence>